<evidence type="ECO:0000256" key="3">
    <source>
        <dbReference type="ARBA" id="ARBA00022514"/>
    </source>
</evidence>
<feature type="compositionally biased region" description="Basic and acidic residues" evidence="6">
    <location>
        <begin position="284"/>
        <end position="298"/>
    </location>
</feature>
<dbReference type="PRINTS" id="PR01932">
    <property type="entry name" value="INTRLEUKIN17"/>
</dbReference>
<feature type="compositionally biased region" description="Basic and acidic residues" evidence="6">
    <location>
        <begin position="209"/>
        <end position="218"/>
    </location>
</feature>
<comment type="caution">
    <text evidence="7">The sequence shown here is derived from an EMBL/GenBank/DDBJ whole genome shotgun (WGS) entry which is preliminary data.</text>
</comment>
<name>A0A3M0KE51_HIRRU</name>
<protein>
    <submittedName>
        <fullName evidence="7">Uncharacterized protein</fullName>
    </submittedName>
</protein>
<evidence type="ECO:0000256" key="5">
    <source>
        <dbReference type="ARBA" id="ARBA00022729"/>
    </source>
</evidence>
<dbReference type="GO" id="GO:0005125">
    <property type="term" value="F:cytokine activity"/>
    <property type="evidence" value="ECO:0007669"/>
    <property type="project" value="UniProtKB-KW"/>
</dbReference>
<dbReference type="AlphaFoldDB" id="A0A3M0KE51"/>
<accession>A0A3M0KE51</accession>
<dbReference type="OrthoDB" id="6038945at2759"/>
<dbReference type="PANTHER" id="PTHR46582:SF1">
    <property type="entry name" value="ZINC FINGER CCCH DOMAIN-CONTAINING PROTEIN 18"/>
    <property type="match status" value="1"/>
</dbReference>
<dbReference type="InterPro" id="IPR020440">
    <property type="entry name" value="IL-17_chr"/>
</dbReference>
<reference evidence="7 8" key="1">
    <citation type="submission" date="2018-07" db="EMBL/GenBank/DDBJ databases">
        <title>A high quality draft genome assembly of the barn swallow (H. rustica rustica).</title>
        <authorList>
            <person name="Formenti G."/>
            <person name="Chiara M."/>
            <person name="Poveda L."/>
            <person name="Francoijs K.-J."/>
            <person name="Bonisoli-Alquati A."/>
            <person name="Canova L."/>
            <person name="Gianfranceschi L."/>
            <person name="Horner D.S."/>
            <person name="Saino N."/>
        </authorList>
    </citation>
    <scope>NUCLEOTIDE SEQUENCE [LARGE SCALE GENOMIC DNA]</scope>
    <source>
        <strain evidence="7">Chelidonia</strain>
        <tissue evidence="7">Blood</tissue>
    </source>
</reference>
<comment type="subcellular location">
    <subcellularLocation>
        <location evidence="1">Secreted</location>
    </subcellularLocation>
</comment>
<feature type="region of interest" description="Disordered" evidence="6">
    <location>
        <begin position="545"/>
        <end position="568"/>
    </location>
</feature>
<feature type="compositionally biased region" description="Low complexity" evidence="6">
    <location>
        <begin position="415"/>
        <end position="447"/>
    </location>
</feature>
<feature type="compositionally biased region" description="Basic and acidic residues" evidence="6">
    <location>
        <begin position="347"/>
        <end position="364"/>
    </location>
</feature>
<dbReference type="GO" id="GO:0071011">
    <property type="term" value="C:precatalytic spliceosome"/>
    <property type="evidence" value="ECO:0007669"/>
    <property type="project" value="TreeGrafter"/>
</dbReference>
<dbReference type="SUPFAM" id="SSF57501">
    <property type="entry name" value="Cystine-knot cytokines"/>
    <property type="match status" value="1"/>
</dbReference>
<dbReference type="GO" id="GO:0003723">
    <property type="term" value="F:RNA binding"/>
    <property type="evidence" value="ECO:0007669"/>
    <property type="project" value="TreeGrafter"/>
</dbReference>
<dbReference type="STRING" id="333673.A0A3M0KE51"/>
<dbReference type="InterPro" id="IPR010345">
    <property type="entry name" value="IL-17_fam"/>
</dbReference>
<dbReference type="PANTHER" id="PTHR46582">
    <property type="entry name" value="ZINC FINGER CCCH DOMAIN-CONTAINING PROTEIN 18"/>
    <property type="match status" value="1"/>
</dbReference>
<dbReference type="Proteomes" id="UP000269221">
    <property type="component" value="Unassembled WGS sequence"/>
</dbReference>
<sequence>MVLGLLPPLPQQQQEFGKGFVTLNRESDFIQRELHQSSRQPEAPKKDKEATALGSAPSKRADEWKDPWRRSKSPKKKLGVSVSPSRARRRRKTSASSASASGSSRSSSRSSTYSGSGSSHSRSRSSSYSSYSSRSSRHSSFSGSRSRSRSFSSSPSPSPTPSPHKPLAKAKGELLPPPGKGEKAVKKLTALPVPQPLTKITTAAPEPAKPGDNREARRKERQTRTPPRRSLSVSSVSSVSSASSSSSSVRSADSEDMYADLASPVSSASSRSPTPAQQKKGKSKKEDSAKEEKRKRDVPAQLLKSAKPTPGSKSQQLPQGQQPSAPPAQQSGFSGHKEIKLTLLNKAADKGSRKRYEPADKERPTSPPAKRANLSPDRGSRDRKATGRLSSPKQERQRGQNPKPSPAQADRKRQLSPQSKSSSKVTSVPGKGSEPGGAAAAKGGKSSTLSRREELLKQLKAVEDAIARKRAKIPGKGWLCVLALLAVLGQCRGLRRPAAGSALSPVRCYSGAELGDEAPAHLPGRGPRWDRHVSVQLVPHLEQLEAGGARRRRRHRPHSCPSLSLSAGLRSEPHERSISPWRYRIDEDENRYPRKLAFAECLCSGCVDVKTGRETTSLNSVTIHQTMLVLRRKPCPRPAGPGLVALEVDYIRVPVGCTCVLPRTVR</sequence>
<feature type="compositionally biased region" description="Basic residues" evidence="6">
    <location>
        <begin position="549"/>
        <end position="558"/>
    </location>
</feature>
<evidence type="ECO:0000256" key="4">
    <source>
        <dbReference type="ARBA" id="ARBA00022525"/>
    </source>
</evidence>
<evidence type="ECO:0000256" key="1">
    <source>
        <dbReference type="ARBA" id="ARBA00004613"/>
    </source>
</evidence>
<keyword evidence="8" id="KW-1185">Reference proteome</keyword>
<dbReference type="EMBL" id="QRBI01000116">
    <property type="protein sequence ID" value="RMC09340.1"/>
    <property type="molecule type" value="Genomic_DNA"/>
</dbReference>
<proteinExistence type="inferred from homology"/>
<dbReference type="Pfam" id="PF06083">
    <property type="entry name" value="IL17"/>
    <property type="match status" value="1"/>
</dbReference>
<feature type="compositionally biased region" description="Low complexity" evidence="6">
    <location>
        <begin position="228"/>
        <end position="251"/>
    </location>
</feature>
<organism evidence="7 8">
    <name type="scientific">Hirundo rustica rustica</name>
    <dbReference type="NCBI Taxonomy" id="333673"/>
    <lineage>
        <taxon>Eukaryota</taxon>
        <taxon>Metazoa</taxon>
        <taxon>Chordata</taxon>
        <taxon>Craniata</taxon>
        <taxon>Vertebrata</taxon>
        <taxon>Euteleostomi</taxon>
        <taxon>Archelosauria</taxon>
        <taxon>Archosauria</taxon>
        <taxon>Dinosauria</taxon>
        <taxon>Saurischia</taxon>
        <taxon>Theropoda</taxon>
        <taxon>Coelurosauria</taxon>
        <taxon>Aves</taxon>
        <taxon>Neognathae</taxon>
        <taxon>Neoaves</taxon>
        <taxon>Telluraves</taxon>
        <taxon>Australaves</taxon>
        <taxon>Passeriformes</taxon>
        <taxon>Sylvioidea</taxon>
        <taxon>Hirundinidae</taxon>
        <taxon>Hirundo</taxon>
    </lineage>
</organism>
<feature type="compositionally biased region" description="Low complexity" evidence="6">
    <location>
        <begin position="94"/>
        <end position="155"/>
    </location>
</feature>
<feature type="region of interest" description="Disordered" evidence="6">
    <location>
        <begin position="27"/>
        <end position="450"/>
    </location>
</feature>
<gene>
    <name evidence="7" type="ORF">DUI87_14348</name>
</gene>
<comment type="similarity">
    <text evidence="2">Belongs to the IL-17 family.</text>
</comment>
<dbReference type="GO" id="GO:0005615">
    <property type="term" value="C:extracellular space"/>
    <property type="evidence" value="ECO:0007669"/>
    <property type="project" value="UniProtKB-KW"/>
</dbReference>
<dbReference type="InterPro" id="IPR052647">
    <property type="entry name" value="Zinc_finger_CCCH-type"/>
</dbReference>
<dbReference type="InterPro" id="IPR029034">
    <property type="entry name" value="Cystine-knot_cytokine"/>
</dbReference>
<evidence type="ECO:0000256" key="6">
    <source>
        <dbReference type="SAM" id="MobiDB-lite"/>
    </source>
</evidence>
<dbReference type="Gene3D" id="2.10.90.10">
    <property type="entry name" value="Cystine-knot cytokines"/>
    <property type="match status" value="1"/>
</dbReference>
<feature type="compositionally biased region" description="Low complexity" evidence="6">
    <location>
        <begin position="310"/>
        <end position="334"/>
    </location>
</feature>
<feature type="compositionally biased region" description="Basic and acidic residues" evidence="6">
    <location>
        <begin position="59"/>
        <end position="69"/>
    </location>
</feature>
<dbReference type="GO" id="GO:0006954">
    <property type="term" value="P:inflammatory response"/>
    <property type="evidence" value="ECO:0007669"/>
    <property type="project" value="InterPro"/>
</dbReference>
<keyword evidence="5" id="KW-0732">Signal</keyword>
<evidence type="ECO:0000313" key="8">
    <source>
        <dbReference type="Proteomes" id="UP000269221"/>
    </source>
</evidence>
<evidence type="ECO:0000256" key="2">
    <source>
        <dbReference type="ARBA" id="ARBA00007236"/>
    </source>
</evidence>
<feature type="compositionally biased region" description="Low complexity" evidence="6">
    <location>
        <begin position="262"/>
        <end position="278"/>
    </location>
</feature>
<evidence type="ECO:0000313" key="7">
    <source>
        <dbReference type="EMBL" id="RMC09340.1"/>
    </source>
</evidence>
<keyword evidence="3" id="KW-0202">Cytokine</keyword>
<feature type="compositionally biased region" description="Basic and acidic residues" evidence="6">
    <location>
        <begin position="27"/>
        <end position="50"/>
    </location>
</feature>
<keyword evidence="4" id="KW-0964">Secreted</keyword>